<name>A0ABV0P7A9_9TELE</name>
<dbReference type="EMBL" id="JAHRIO010062565">
    <property type="protein sequence ID" value="MEQ2179345.1"/>
    <property type="molecule type" value="Genomic_DNA"/>
</dbReference>
<evidence type="ECO:0000313" key="3">
    <source>
        <dbReference type="EMBL" id="MEQ2179345.1"/>
    </source>
</evidence>
<dbReference type="PANTHER" id="PTHR13817">
    <property type="entry name" value="TITIN"/>
    <property type="match status" value="1"/>
</dbReference>
<gene>
    <name evidence="3" type="ORF">GOODEAATRI_023874</name>
</gene>
<dbReference type="SMART" id="SM00060">
    <property type="entry name" value="FN3"/>
    <property type="match status" value="1"/>
</dbReference>
<dbReference type="Gene3D" id="2.60.40.10">
    <property type="entry name" value="Immunoglobulins"/>
    <property type="match status" value="2"/>
</dbReference>
<proteinExistence type="predicted"/>
<sequence>MNIQWYKNDDELLPAVNVKIDISDTESQLRLIKCYPGPPATPKVVSAFKDCINLSWCPPCDTGGTKILGYNLEKNKTGTNYWSLVNQKGQITGKVTDLKLTSSSYTTFSLAWTKPKEVKGVEDEAQGYYVEIRPIESLEWTHCNATPISLTSYTVLGLKAMAAYWVRVIATNYGGDGEPQGFDNYIIAMPPSGKTY</sequence>
<dbReference type="CDD" id="cd00063">
    <property type="entry name" value="FN3"/>
    <property type="match status" value="1"/>
</dbReference>
<evidence type="ECO:0000259" key="2">
    <source>
        <dbReference type="PROSITE" id="PS50853"/>
    </source>
</evidence>
<dbReference type="InterPro" id="IPR003961">
    <property type="entry name" value="FN3_dom"/>
</dbReference>
<feature type="domain" description="Fibronectin type-III" evidence="2">
    <location>
        <begin position="94"/>
        <end position="191"/>
    </location>
</feature>
<evidence type="ECO:0000256" key="1">
    <source>
        <dbReference type="ARBA" id="ARBA00022737"/>
    </source>
</evidence>
<accession>A0ABV0P7A9</accession>
<organism evidence="3 4">
    <name type="scientific">Goodea atripinnis</name>
    <dbReference type="NCBI Taxonomy" id="208336"/>
    <lineage>
        <taxon>Eukaryota</taxon>
        <taxon>Metazoa</taxon>
        <taxon>Chordata</taxon>
        <taxon>Craniata</taxon>
        <taxon>Vertebrata</taxon>
        <taxon>Euteleostomi</taxon>
        <taxon>Actinopterygii</taxon>
        <taxon>Neopterygii</taxon>
        <taxon>Teleostei</taxon>
        <taxon>Neoteleostei</taxon>
        <taxon>Acanthomorphata</taxon>
        <taxon>Ovalentaria</taxon>
        <taxon>Atherinomorphae</taxon>
        <taxon>Cyprinodontiformes</taxon>
        <taxon>Goodeidae</taxon>
        <taxon>Goodea</taxon>
    </lineage>
</organism>
<dbReference type="PANTHER" id="PTHR13817:SF181">
    <property type="entry name" value="IMMUNOGLOBULIN-LIKE AND FIBRONECTIN TYPE III DOMAIN-CONTAINING PROTEIN 1"/>
    <property type="match status" value="1"/>
</dbReference>
<evidence type="ECO:0000313" key="4">
    <source>
        <dbReference type="Proteomes" id="UP001476798"/>
    </source>
</evidence>
<dbReference type="InterPro" id="IPR013783">
    <property type="entry name" value="Ig-like_fold"/>
</dbReference>
<dbReference type="SUPFAM" id="SSF49265">
    <property type="entry name" value="Fibronectin type III"/>
    <property type="match status" value="1"/>
</dbReference>
<dbReference type="InterPro" id="IPR050964">
    <property type="entry name" value="Striated_Muscle_Regulatory"/>
</dbReference>
<dbReference type="Proteomes" id="UP001476798">
    <property type="component" value="Unassembled WGS sequence"/>
</dbReference>
<keyword evidence="4" id="KW-1185">Reference proteome</keyword>
<dbReference type="PRINTS" id="PR00014">
    <property type="entry name" value="FNTYPEIII"/>
</dbReference>
<comment type="caution">
    <text evidence="3">The sequence shown here is derived from an EMBL/GenBank/DDBJ whole genome shotgun (WGS) entry which is preliminary data.</text>
</comment>
<reference evidence="3 4" key="1">
    <citation type="submission" date="2021-06" db="EMBL/GenBank/DDBJ databases">
        <authorList>
            <person name="Palmer J.M."/>
        </authorList>
    </citation>
    <scope>NUCLEOTIDE SEQUENCE [LARGE SCALE GENOMIC DNA]</scope>
    <source>
        <strain evidence="3 4">GA_2019</strain>
        <tissue evidence="3">Muscle</tissue>
    </source>
</reference>
<dbReference type="InterPro" id="IPR036116">
    <property type="entry name" value="FN3_sf"/>
</dbReference>
<keyword evidence="1" id="KW-0677">Repeat</keyword>
<dbReference type="PROSITE" id="PS50853">
    <property type="entry name" value="FN3"/>
    <property type="match status" value="1"/>
</dbReference>
<protein>
    <recommendedName>
        <fullName evidence="2">Fibronectin type-III domain-containing protein</fullName>
    </recommendedName>
</protein>
<dbReference type="Pfam" id="PF00041">
    <property type="entry name" value="fn3"/>
    <property type="match status" value="1"/>
</dbReference>